<evidence type="ECO:0000313" key="2">
    <source>
        <dbReference type="Proteomes" id="UP000050580"/>
    </source>
</evidence>
<accession>A0A0U1Q323</accession>
<keyword evidence="2" id="KW-1185">Reference proteome</keyword>
<sequence length="314" mass="36279">MLHVIADFESELTRFIFDGVARTDVHLICLPPRARGFDVLKRAAECTLPNTRLDWLYSASLLEQLAQIRPGDHVLLFSIFNPKNLQVLGKYLRKAQVHVFLWNPLREHGADPRKAERRLQAVRRLTPHIATFDPEDAKAHKLRLVPQPYREVPAPAYADCTVDLCFIGMDKGRLPFLMRLADVAEQAGLRCFMHVLPDKGQRYTPRQRAFMARGYLSYAENLRHAMQARCLLEVAQVHQAGATLRSVEALFLARKLVTTRQHARHEPDFDPRRVLLMLEPDADVLTEFLNQPCPRVPQETLRRHEINQWLENFC</sequence>
<dbReference type="STRING" id="1610491.AAV94_01965"/>
<gene>
    <name evidence="1" type="ORF">AAV94_01965</name>
</gene>
<reference evidence="1 2" key="1">
    <citation type="submission" date="2015-05" db="EMBL/GenBank/DDBJ databases">
        <title>Draft genome sequence of Lampropedia sp. CT6, isolated from the microbial mat of a hot water spring, located at Manikaran, India.</title>
        <authorList>
            <person name="Tripathi C."/>
            <person name="Rani P."/>
            <person name="Mahato N.K."/>
            <person name="Lal R."/>
        </authorList>
    </citation>
    <scope>NUCLEOTIDE SEQUENCE [LARGE SCALE GENOMIC DNA]</scope>
    <source>
        <strain evidence="1 2">CT6</strain>
    </source>
</reference>
<dbReference type="RefSeq" id="WP_046740597.1">
    <property type="nucleotide sequence ID" value="NZ_LBNQ01000009.1"/>
</dbReference>
<evidence type="ECO:0000313" key="1">
    <source>
        <dbReference type="EMBL" id="KKW69162.1"/>
    </source>
</evidence>
<dbReference type="OrthoDB" id="3251881at2"/>
<dbReference type="AlphaFoldDB" id="A0A0U1Q323"/>
<name>A0A0U1Q323_9BURK</name>
<protein>
    <submittedName>
        <fullName evidence="1">Uncharacterized protein</fullName>
    </submittedName>
</protein>
<dbReference type="EMBL" id="LBNQ01000009">
    <property type="protein sequence ID" value="KKW69162.1"/>
    <property type="molecule type" value="Genomic_DNA"/>
</dbReference>
<comment type="caution">
    <text evidence="1">The sequence shown here is derived from an EMBL/GenBank/DDBJ whole genome shotgun (WGS) entry which is preliminary data.</text>
</comment>
<dbReference type="Proteomes" id="UP000050580">
    <property type="component" value="Unassembled WGS sequence"/>
</dbReference>
<proteinExistence type="predicted"/>
<organism evidence="1 2">
    <name type="scientific">Lampropedia cohaerens</name>
    <dbReference type="NCBI Taxonomy" id="1610491"/>
    <lineage>
        <taxon>Bacteria</taxon>
        <taxon>Pseudomonadati</taxon>
        <taxon>Pseudomonadota</taxon>
        <taxon>Betaproteobacteria</taxon>
        <taxon>Burkholderiales</taxon>
        <taxon>Comamonadaceae</taxon>
        <taxon>Lampropedia</taxon>
    </lineage>
</organism>